<dbReference type="Gene3D" id="2.40.50.100">
    <property type="match status" value="1"/>
</dbReference>
<keyword evidence="2" id="KW-0547">Nucleotide-binding</keyword>
<dbReference type="KEGG" id="pri:PRIO_1068"/>
<dbReference type="RefSeq" id="WP_020425870.1">
    <property type="nucleotide sequence ID" value="NZ_AGBD01000042.1"/>
</dbReference>
<dbReference type="InterPro" id="IPR027417">
    <property type="entry name" value="P-loop_NTPase"/>
</dbReference>
<dbReference type="PANTHER" id="PTHR42781">
    <property type="entry name" value="SPERMIDINE/PUTRESCINE IMPORT ATP-BINDING PROTEIN POTA"/>
    <property type="match status" value="1"/>
</dbReference>
<dbReference type="PATRIC" id="fig|1073571.4.peg.1099"/>
<evidence type="ECO:0000256" key="7">
    <source>
        <dbReference type="ARBA" id="ARBA00070305"/>
    </source>
</evidence>
<dbReference type="Gene3D" id="3.40.50.300">
    <property type="entry name" value="P-loop containing nucleotide triphosphate hydrolases"/>
    <property type="match status" value="1"/>
</dbReference>
<protein>
    <recommendedName>
        <fullName evidence="7">Carnitine transport ATP-binding protein OpuCA</fullName>
        <ecNumber evidence="6">7.6.2.9</ecNumber>
    </recommendedName>
</protein>
<comment type="subunit">
    <text evidence="5">The complex is composed of two ATP-binding proteins (OpuCA), two transmembrane proteins (OpuCB and OpuCD) and a solute-binding protein (OpuCC).</text>
</comment>
<dbReference type="EMBL" id="LN831776">
    <property type="protein sequence ID" value="CQR52869.1"/>
    <property type="molecule type" value="Genomic_DNA"/>
</dbReference>
<dbReference type="GO" id="GO:0005524">
    <property type="term" value="F:ATP binding"/>
    <property type="evidence" value="ECO:0007669"/>
    <property type="project" value="UniProtKB-KW"/>
</dbReference>
<dbReference type="PANTHER" id="PTHR42781:SF4">
    <property type="entry name" value="SPERMIDINE_PUTRESCINE IMPORT ATP-BINDING PROTEIN POTA"/>
    <property type="match status" value="1"/>
</dbReference>
<evidence type="ECO:0000256" key="4">
    <source>
        <dbReference type="ARBA" id="ARBA00052482"/>
    </source>
</evidence>
<dbReference type="GO" id="GO:0016887">
    <property type="term" value="F:ATP hydrolysis activity"/>
    <property type="evidence" value="ECO:0007669"/>
    <property type="project" value="InterPro"/>
</dbReference>
<evidence type="ECO:0000256" key="6">
    <source>
        <dbReference type="ARBA" id="ARBA00066388"/>
    </source>
</evidence>
<evidence type="ECO:0000259" key="8">
    <source>
        <dbReference type="PROSITE" id="PS50893"/>
    </source>
</evidence>
<keyword evidence="1" id="KW-0813">Transport</keyword>
<dbReference type="PROSITE" id="PS50893">
    <property type="entry name" value="ABC_TRANSPORTER_2"/>
    <property type="match status" value="1"/>
</dbReference>
<evidence type="ECO:0000256" key="5">
    <source>
        <dbReference type="ARBA" id="ARBA00063934"/>
    </source>
</evidence>
<dbReference type="InterPro" id="IPR013611">
    <property type="entry name" value="Transp-assoc_OB_typ2"/>
</dbReference>
<keyword evidence="3 9" id="KW-0067">ATP-binding</keyword>
<dbReference type="Pfam" id="PF00005">
    <property type="entry name" value="ABC_tran"/>
    <property type="match status" value="1"/>
</dbReference>
<proteinExistence type="predicted"/>
<reference evidence="10" key="1">
    <citation type="submission" date="2015-03" db="EMBL/GenBank/DDBJ databases">
        <authorList>
            <person name="Wibberg D."/>
        </authorList>
    </citation>
    <scope>NUCLEOTIDE SEQUENCE [LARGE SCALE GENOMIC DNA]</scope>
</reference>
<dbReference type="AlphaFoldDB" id="A0A0E4H729"/>
<organism evidence="9 10">
    <name type="scientific">Paenibacillus riograndensis SBR5</name>
    <dbReference type="NCBI Taxonomy" id="1073571"/>
    <lineage>
        <taxon>Bacteria</taxon>
        <taxon>Bacillati</taxon>
        <taxon>Bacillota</taxon>
        <taxon>Bacilli</taxon>
        <taxon>Bacillales</taxon>
        <taxon>Paenibacillaceae</taxon>
        <taxon>Paenibacillus</taxon>
        <taxon>Paenibacillus sonchi group</taxon>
    </lineage>
</organism>
<dbReference type="InterPro" id="IPR008995">
    <property type="entry name" value="Mo/tungstate-bd_C_term_dom"/>
</dbReference>
<dbReference type="InterPro" id="IPR003593">
    <property type="entry name" value="AAA+_ATPase"/>
</dbReference>
<dbReference type="InterPro" id="IPR003439">
    <property type="entry name" value="ABC_transporter-like_ATP-bd"/>
</dbReference>
<dbReference type="InterPro" id="IPR050093">
    <property type="entry name" value="ABC_SmlMolc_Importer"/>
</dbReference>
<dbReference type="EC" id="7.6.2.9" evidence="6"/>
<accession>A0A0E4H729</accession>
<dbReference type="HOGENOM" id="CLU_000604_1_1_9"/>
<evidence type="ECO:0000256" key="1">
    <source>
        <dbReference type="ARBA" id="ARBA00022448"/>
    </source>
</evidence>
<evidence type="ECO:0000313" key="9">
    <source>
        <dbReference type="EMBL" id="CQR52869.1"/>
    </source>
</evidence>
<sequence length="361" mass="39955">MSQLIIENLVKNYGQKPVVNNLNITVESGEMLSLLGPSGCGKTTTLRMIAGMHDPTSGSIRLDGRELTTIAPHKRNIGLVFQNYALFPHLSVFENVAFGLKRHGVQKSEIRGRVEAALHSVRLNDFAERFPAQMSGGQQQRVALARTLVLKPPLVLFDEPLSNLDAKLRQALGIEIRVLQREYGFTGIFVTHDQEEAMVISDRIAVMNGGNIVQTGTPQQIYMHPADPFVADFVGESNLFPITNIMESEGMWRFELTKGNPISAEKTGNGSAPTYVMVRPEAVSVRRKSLEPHPVSGHGLNTLAGEVAFINYSGSSYLIGVVIKSLDQQFIIRLQNTRRELNLRVGEEAVVEWPVHETLTF</sequence>
<dbReference type="InterPro" id="IPR017871">
    <property type="entry name" value="ABC_transporter-like_CS"/>
</dbReference>
<dbReference type="FunFam" id="3.40.50.300:FF:000425">
    <property type="entry name" value="Probable ABC transporter, ATP-binding subunit"/>
    <property type="match status" value="1"/>
</dbReference>
<dbReference type="GO" id="GO:0043190">
    <property type="term" value="C:ATP-binding cassette (ABC) transporter complex"/>
    <property type="evidence" value="ECO:0007669"/>
    <property type="project" value="InterPro"/>
</dbReference>
<dbReference type="SMART" id="SM00382">
    <property type="entry name" value="AAA"/>
    <property type="match status" value="1"/>
</dbReference>
<dbReference type="GO" id="GO:0015418">
    <property type="term" value="F:ABC-type quaternary ammonium compound transporting activity"/>
    <property type="evidence" value="ECO:0007669"/>
    <property type="project" value="UniProtKB-EC"/>
</dbReference>
<dbReference type="Pfam" id="PF08402">
    <property type="entry name" value="TOBE_2"/>
    <property type="match status" value="1"/>
</dbReference>
<gene>
    <name evidence="9" type="primary">potA3</name>
    <name evidence="9" type="ORF">PRIO_1068</name>
</gene>
<feature type="domain" description="ABC transporter" evidence="8">
    <location>
        <begin position="4"/>
        <end position="234"/>
    </location>
</feature>
<evidence type="ECO:0000313" key="10">
    <source>
        <dbReference type="Proteomes" id="UP000033163"/>
    </source>
</evidence>
<dbReference type="SUPFAM" id="SSF50331">
    <property type="entry name" value="MOP-like"/>
    <property type="match status" value="1"/>
</dbReference>
<comment type="catalytic activity">
    <reaction evidence="4">
        <text>a quaternary ammonium(out) + ATP + H2O = a quaternary ammonium(in) + ADP + phosphate + H(+)</text>
        <dbReference type="Rhea" id="RHEA:11036"/>
        <dbReference type="ChEBI" id="CHEBI:15377"/>
        <dbReference type="ChEBI" id="CHEBI:15378"/>
        <dbReference type="ChEBI" id="CHEBI:30616"/>
        <dbReference type="ChEBI" id="CHEBI:35267"/>
        <dbReference type="ChEBI" id="CHEBI:43474"/>
        <dbReference type="ChEBI" id="CHEBI:456216"/>
        <dbReference type="EC" id="7.6.2.9"/>
    </reaction>
</comment>
<dbReference type="Proteomes" id="UP000033163">
    <property type="component" value="Chromosome I"/>
</dbReference>
<evidence type="ECO:0000256" key="3">
    <source>
        <dbReference type="ARBA" id="ARBA00022840"/>
    </source>
</evidence>
<name>A0A0E4H729_9BACL</name>
<dbReference type="PROSITE" id="PS00211">
    <property type="entry name" value="ABC_TRANSPORTER_1"/>
    <property type="match status" value="1"/>
</dbReference>
<keyword evidence="9" id="KW-0378">Hydrolase</keyword>
<dbReference type="STRING" id="483937.AMQ84_23720"/>
<evidence type="ECO:0000256" key="2">
    <source>
        <dbReference type="ARBA" id="ARBA00022741"/>
    </source>
</evidence>
<dbReference type="SUPFAM" id="SSF52540">
    <property type="entry name" value="P-loop containing nucleoside triphosphate hydrolases"/>
    <property type="match status" value="1"/>
</dbReference>